<sequence>MAKIGYYVHGRGRGHASRALAIAGALRERGHELRIYGGGQAADLLGALPEHRLVRPIYPGLGGAIELPRRLAKEIVEQADFRPDAILSDGDVPSLLAARALGIPAVALGHDLLFKRCRLPEELPRLGVLACRRTTWAVTRRTYAVAVHFLPAEPAMPRTIVARPAPRRPPAGAGQGIEPGAVVCYFRDRNARAAIELVAAGGRRVIAFGDPDLGVPGVRAMPFDSRDFLAHLAAASAVVASAGSNLLAECVAAGKPVLALHEARDHEQALNASLAAAAGVAVASSFASLSSRCVARFFERVRAGDFARVDLAGSLPDAPSAVLAMLDEARRMA</sequence>
<dbReference type="GO" id="GO:0016757">
    <property type="term" value="F:glycosyltransferase activity"/>
    <property type="evidence" value="ECO:0007669"/>
    <property type="project" value="TreeGrafter"/>
</dbReference>
<organism evidence="1 2">
    <name type="scientific">Sorangium cellulosum</name>
    <name type="common">Polyangium cellulosum</name>
    <dbReference type="NCBI Taxonomy" id="56"/>
    <lineage>
        <taxon>Bacteria</taxon>
        <taxon>Pseudomonadati</taxon>
        <taxon>Myxococcota</taxon>
        <taxon>Polyangia</taxon>
        <taxon>Polyangiales</taxon>
        <taxon>Polyangiaceae</taxon>
        <taxon>Sorangium</taxon>
    </lineage>
</organism>
<accession>A0A150TQP6</accession>
<dbReference type="PANTHER" id="PTHR21015">
    <property type="entry name" value="UDP-N-ACETYLGLUCOSAMINE--N-ACETYLMURAMYL-(PENTAPEPTIDE) PYROPHOSPHORYL-UNDECAPRENOL N-ACETYLGLUCOSAMINE TRANSFERASE 1"/>
    <property type="match status" value="1"/>
</dbReference>
<dbReference type="EMBL" id="JEME01001479">
    <property type="protein sequence ID" value="KYG07025.1"/>
    <property type="molecule type" value="Genomic_DNA"/>
</dbReference>
<name>A0A150TQP6_SORCE</name>
<protein>
    <submittedName>
        <fullName evidence="1">Glycosyltransferase</fullName>
    </submittedName>
</protein>
<evidence type="ECO:0000313" key="2">
    <source>
        <dbReference type="Proteomes" id="UP000075502"/>
    </source>
</evidence>
<dbReference type="Gene3D" id="3.40.50.2000">
    <property type="entry name" value="Glycogen Phosphorylase B"/>
    <property type="match status" value="2"/>
</dbReference>
<proteinExistence type="predicted"/>
<dbReference type="AlphaFoldDB" id="A0A150TQP6"/>
<comment type="caution">
    <text evidence="1">The sequence shown here is derived from an EMBL/GenBank/DDBJ whole genome shotgun (WGS) entry which is preliminary data.</text>
</comment>
<dbReference type="SUPFAM" id="SSF53756">
    <property type="entry name" value="UDP-Glycosyltransferase/glycogen phosphorylase"/>
    <property type="match status" value="1"/>
</dbReference>
<keyword evidence="1" id="KW-0808">Transferase</keyword>
<evidence type="ECO:0000313" key="1">
    <source>
        <dbReference type="EMBL" id="KYG07025.1"/>
    </source>
</evidence>
<dbReference type="Pfam" id="PF13528">
    <property type="entry name" value="Glyco_trans_1_3"/>
    <property type="match status" value="1"/>
</dbReference>
<gene>
    <name evidence="1" type="ORF">BE21_31485</name>
</gene>
<reference evidence="1 2" key="1">
    <citation type="submission" date="2014-02" db="EMBL/GenBank/DDBJ databases">
        <title>The small core and large imbalanced accessory genome model reveals a collaborative survival strategy of Sorangium cellulosum strains in nature.</title>
        <authorList>
            <person name="Han K."/>
            <person name="Peng R."/>
            <person name="Blom J."/>
            <person name="Li Y.-Z."/>
        </authorList>
    </citation>
    <scope>NUCLEOTIDE SEQUENCE [LARGE SCALE GENOMIC DNA]</scope>
    <source>
        <strain evidence="1 2">So0007-03</strain>
    </source>
</reference>
<dbReference type="PANTHER" id="PTHR21015:SF22">
    <property type="entry name" value="GLYCOSYLTRANSFERASE"/>
    <property type="match status" value="1"/>
</dbReference>
<dbReference type="Proteomes" id="UP000075502">
    <property type="component" value="Unassembled WGS sequence"/>
</dbReference>